<dbReference type="PANTHER" id="PTHR12128">
    <property type="entry name" value="DIHYDRODIPICOLINATE SYNTHASE"/>
    <property type="match status" value="1"/>
</dbReference>
<dbReference type="Proteomes" id="UP000247673">
    <property type="component" value="Unassembled WGS sequence"/>
</dbReference>
<evidence type="ECO:0000313" key="7">
    <source>
        <dbReference type="Proteomes" id="UP000247673"/>
    </source>
</evidence>
<dbReference type="InterPro" id="IPR002220">
    <property type="entry name" value="DapA-like"/>
</dbReference>
<evidence type="ECO:0000256" key="1">
    <source>
        <dbReference type="ARBA" id="ARBA00023239"/>
    </source>
</evidence>
<dbReference type="PANTHER" id="PTHR12128:SF28">
    <property type="entry name" value="2-DEHYDRO-3-DEOXY-D-GLUCONATE ALDOLASE YAGE-RELATED"/>
    <property type="match status" value="1"/>
</dbReference>
<dbReference type="OrthoDB" id="199953at2"/>
<dbReference type="SUPFAM" id="SSF51569">
    <property type="entry name" value="Aldolase"/>
    <property type="match status" value="1"/>
</dbReference>
<dbReference type="PRINTS" id="PR00146">
    <property type="entry name" value="DHPICSNTHASE"/>
</dbReference>
<reference evidence="6 7" key="1">
    <citation type="submission" date="2018-05" db="EMBL/GenBank/DDBJ databases">
        <title>Reference genomes for bee gut microbiota database.</title>
        <authorList>
            <person name="Ellegaard K.M."/>
        </authorList>
    </citation>
    <scope>NUCLEOTIDE SEQUENCE [LARGE SCALE GENOMIC DNA]</scope>
    <source>
        <strain evidence="6 7">ESL0172</strain>
    </source>
</reference>
<name>A0A2V4DLB8_9GAMM</name>
<keyword evidence="1 3" id="KW-0456">Lyase</keyword>
<comment type="caution">
    <text evidence="6">The sequence shown here is derived from an EMBL/GenBank/DDBJ whole genome shotgun (WGS) entry which is preliminary data.</text>
</comment>
<sequence>MNLEKFKGIFPPVPTIVNKKGELDKKGMGKLLDHLIDNEADGVLILGSGGEFCHMPPKLRYEVAEFAVNYINKRIPVMLGISSPSTAETIQYGKHAAQIGADAVLVVNPYYALLNSDAIYNHYKTVAENIDIPVLLYNFPALTGQDIGIDVITRLAKDLPNIIGLKDTIDNISHTREVINRVHAFRPDFIIFSGFDEYMLDTLILGGHGGIPATFNFAPKITKGIYKAFIKKDYEKAFKLQRQLAKLMPVYAIESPFFGVIKQAIKLSGVDISTEVLAPVEKLPKHKKDLLLQVLKSAQIPIKNK</sequence>
<evidence type="ECO:0000256" key="4">
    <source>
        <dbReference type="PIRSR" id="PIRSR001365-1"/>
    </source>
</evidence>
<evidence type="ECO:0000256" key="3">
    <source>
        <dbReference type="PIRNR" id="PIRNR001365"/>
    </source>
</evidence>
<dbReference type="Gene3D" id="3.20.20.70">
    <property type="entry name" value="Aldolase class I"/>
    <property type="match status" value="1"/>
</dbReference>
<dbReference type="CDD" id="cd00408">
    <property type="entry name" value="DHDPS-like"/>
    <property type="match status" value="1"/>
</dbReference>
<keyword evidence="2" id="KW-0704">Schiff base</keyword>
<proteinExistence type="inferred from homology"/>
<dbReference type="PIRSF" id="PIRSF001365">
    <property type="entry name" value="DHDPS"/>
    <property type="match status" value="1"/>
</dbReference>
<dbReference type="AlphaFoldDB" id="A0A2V4DLB8"/>
<comment type="similarity">
    <text evidence="3">Belongs to the DapA family.</text>
</comment>
<organism evidence="6 7">
    <name type="scientific">Gilliamella apis</name>
    <dbReference type="NCBI Taxonomy" id="1970738"/>
    <lineage>
        <taxon>Bacteria</taxon>
        <taxon>Pseudomonadati</taxon>
        <taxon>Pseudomonadota</taxon>
        <taxon>Gammaproteobacteria</taxon>
        <taxon>Orbales</taxon>
        <taxon>Orbaceae</taxon>
        <taxon>Gilliamella</taxon>
    </lineage>
</organism>
<evidence type="ECO:0000256" key="5">
    <source>
        <dbReference type="PIRSR" id="PIRSR001365-2"/>
    </source>
</evidence>
<dbReference type="GO" id="GO:0005829">
    <property type="term" value="C:cytosol"/>
    <property type="evidence" value="ECO:0007669"/>
    <property type="project" value="TreeGrafter"/>
</dbReference>
<dbReference type="EMBL" id="QGLO01000008">
    <property type="protein sequence ID" value="PXY90078.1"/>
    <property type="molecule type" value="Genomic_DNA"/>
</dbReference>
<evidence type="ECO:0000313" key="6">
    <source>
        <dbReference type="EMBL" id="PXY90078.1"/>
    </source>
</evidence>
<dbReference type="GO" id="GO:0016829">
    <property type="term" value="F:lyase activity"/>
    <property type="evidence" value="ECO:0007669"/>
    <property type="project" value="UniProtKB-KW"/>
</dbReference>
<gene>
    <name evidence="6" type="ORF">DKK78_10620</name>
</gene>
<keyword evidence="7" id="KW-1185">Reference proteome</keyword>
<accession>A0A2V4DLB8</accession>
<dbReference type="Pfam" id="PF00701">
    <property type="entry name" value="DHDPS"/>
    <property type="match status" value="1"/>
</dbReference>
<dbReference type="InterPro" id="IPR013785">
    <property type="entry name" value="Aldolase_TIM"/>
</dbReference>
<dbReference type="RefSeq" id="WP_110448585.1">
    <property type="nucleotide sequence ID" value="NZ_CP132381.1"/>
</dbReference>
<protein>
    <submittedName>
        <fullName evidence="6">Dihydrodipicolinate synthase family protein</fullName>
    </submittedName>
</protein>
<feature type="active site" description="Schiff-base intermediate with substrate" evidence="4">
    <location>
        <position position="166"/>
    </location>
</feature>
<dbReference type="SMART" id="SM01130">
    <property type="entry name" value="DHDPS"/>
    <property type="match status" value="1"/>
</dbReference>
<dbReference type="InterPro" id="IPR020625">
    <property type="entry name" value="Schiff_base-form_aldolases_AS"/>
</dbReference>
<dbReference type="PROSITE" id="PS00666">
    <property type="entry name" value="DHDPS_2"/>
    <property type="match status" value="1"/>
</dbReference>
<feature type="active site" description="Proton donor/acceptor" evidence="4">
    <location>
        <position position="137"/>
    </location>
</feature>
<feature type="binding site" evidence="5">
    <location>
        <position position="211"/>
    </location>
    <ligand>
        <name>pyruvate</name>
        <dbReference type="ChEBI" id="CHEBI:15361"/>
    </ligand>
</feature>
<evidence type="ECO:0000256" key="2">
    <source>
        <dbReference type="ARBA" id="ARBA00023270"/>
    </source>
</evidence>